<dbReference type="PANTHER" id="PTHR16024:SF6">
    <property type="entry name" value="XK-RELATED PROTEIN"/>
    <property type="match status" value="1"/>
</dbReference>
<evidence type="ECO:0000256" key="3">
    <source>
        <dbReference type="ARBA" id="ARBA00022475"/>
    </source>
</evidence>
<proteinExistence type="inferred from homology"/>
<dbReference type="InterPro" id="IPR050895">
    <property type="entry name" value="XK-related_scramblase"/>
</dbReference>
<dbReference type="AlphaFoldDB" id="A0AAV2SQL5"/>
<feature type="non-terminal residue" evidence="8">
    <location>
        <position position="210"/>
    </location>
</feature>
<accession>A0AAV2SQL5</accession>
<keyword evidence="9" id="KW-1185">Reference proteome</keyword>
<gene>
    <name evidence="8" type="ORF">MNOR_LOCUS38530</name>
</gene>
<keyword evidence="6 7" id="KW-0472">Membrane</keyword>
<evidence type="ECO:0000256" key="7">
    <source>
        <dbReference type="RuleBase" id="RU910716"/>
    </source>
</evidence>
<keyword evidence="3" id="KW-1003">Cell membrane</keyword>
<dbReference type="Proteomes" id="UP001497623">
    <property type="component" value="Unassembled WGS sequence"/>
</dbReference>
<evidence type="ECO:0000313" key="9">
    <source>
        <dbReference type="Proteomes" id="UP001497623"/>
    </source>
</evidence>
<evidence type="ECO:0000256" key="5">
    <source>
        <dbReference type="ARBA" id="ARBA00022989"/>
    </source>
</evidence>
<dbReference type="EMBL" id="CAXKWB010088854">
    <property type="protein sequence ID" value="CAL4213320.1"/>
    <property type="molecule type" value="Genomic_DNA"/>
</dbReference>
<sequence>MVFHRALPLIQFGLYLNDIASDVLVSIDYQERGNFWPGVLVLIFVIFSWIFQCAMAYNQLVGKREYSSEKIRYLYHGQLGNCAAAAALFPVLPLICIGWSAYEAVIGKDNRWVVGRKVLAARVKLGEVLLEAFPQLSIQLYVICTYITDSQVVSTLQWISLSMSLASLSFGLADGFMFKEILVDTTILSPGVSWYPYKITWTILVAYTTG</sequence>
<feature type="transmembrane region" description="Helical" evidence="7">
    <location>
        <begin position="79"/>
        <end position="102"/>
    </location>
</feature>
<name>A0AAV2SQL5_MEGNR</name>
<evidence type="ECO:0000256" key="6">
    <source>
        <dbReference type="ARBA" id="ARBA00023136"/>
    </source>
</evidence>
<dbReference type="GO" id="GO:0005886">
    <property type="term" value="C:plasma membrane"/>
    <property type="evidence" value="ECO:0007669"/>
    <property type="project" value="UniProtKB-SubCell"/>
</dbReference>
<keyword evidence="4 7" id="KW-0812">Transmembrane</keyword>
<evidence type="ECO:0000256" key="4">
    <source>
        <dbReference type="ARBA" id="ARBA00022692"/>
    </source>
</evidence>
<comment type="subcellular location">
    <subcellularLocation>
        <location evidence="1">Cell membrane</location>
        <topology evidence="1">Multi-pass membrane protein</topology>
    </subcellularLocation>
    <subcellularLocation>
        <location evidence="7">Membrane</location>
        <topology evidence="7">Multi-pass membrane protein</topology>
    </subcellularLocation>
</comment>
<reference evidence="8 9" key="1">
    <citation type="submission" date="2024-05" db="EMBL/GenBank/DDBJ databases">
        <authorList>
            <person name="Wallberg A."/>
        </authorList>
    </citation>
    <scope>NUCLEOTIDE SEQUENCE [LARGE SCALE GENOMIC DNA]</scope>
</reference>
<dbReference type="PANTHER" id="PTHR16024">
    <property type="entry name" value="XK-RELATED PROTEIN"/>
    <property type="match status" value="1"/>
</dbReference>
<comment type="caution">
    <text evidence="7">Lacks conserved residue(s) required for the propagation of feature annotation.</text>
</comment>
<feature type="transmembrane region" description="Helical" evidence="7">
    <location>
        <begin position="35"/>
        <end position="58"/>
    </location>
</feature>
<keyword evidence="5 7" id="KW-1133">Transmembrane helix</keyword>
<dbReference type="Pfam" id="PF09815">
    <property type="entry name" value="XK-related"/>
    <property type="match status" value="1"/>
</dbReference>
<protein>
    <recommendedName>
        <fullName evidence="7">XK-related protein</fullName>
    </recommendedName>
</protein>
<dbReference type="InterPro" id="IPR018629">
    <property type="entry name" value="XK-rel"/>
</dbReference>
<evidence type="ECO:0000256" key="1">
    <source>
        <dbReference type="ARBA" id="ARBA00004651"/>
    </source>
</evidence>
<evidence type="ECO:0000313" key="8">
    <source>
        <dbReference type="EMBL" id="CAL4213320.1"/>
    </source>
</evidence>
<comment type="similarity">
    <text evidence="2 7">Belongs to the XK family.</text>
</comment>
<evidence type="ECO:0000256" key="2">
    <source>
        <dbReference type="ARBA" id="ARBA00008789"/>
    </source>
</evidence>
<comment type="caution">
    <text evidence="8">The sequence shown here is derived from an EMBL/GenBank/DDBJ whole genome shotgun (WGS) entry which is preliminary data.</text>
</comment>
<organism evidence="8 9">
    <name type="scientific">Meganyctiphanes norvegica</name>
    <name type="common">Northern krill</name>
    <name type="synonym">Thysanopoda norvegica</name>
    <dbReference type="NCBI Taxonomy" id="48144"/>
    <lineage>
        <taxon>Eukaryota</taxon>
        <taxon>Metazoa</taxon>
        <taxon>Ecdysozoa</taxon>
        <taxon>Arthropoda</taxon>
        <taxon>Crustacea</taxon>
        <taxon>Multicrustacea</taxon>
        <taxon>Malacostraca</taxon>
        <taxon>Eumalacostraca</taxon>
        <taxon>Eucarida</taxon>
        <taxon>Euphausiacea</taxon>
        <taxon>Euphausiidae</taxon>
        <taxon>Meganyctiphanes</taxon>
    </lineage>
</organism>